<accession>A0AAW3M7Y5</accession>
<dbReference type="RefSeq" id="WP_058399712.1">
    <property type="nucleotide sequence ID" value="NZ_LKCI01000001.1"/>
</dbReference>
<evidence type="ECO:0000313" key="1">
    <source>
        <dbReference type="EMBL" id="KTC62392.1"/>
    </source>
</evidence>
<organism evidence="1 2">
    <name type="scientific">Pseudomonas savastanoi</name>
    <name type="common">Pseudomonas syringae pv. savastanoi</name>
    <dbReference type="NCBI Taxonomy" id="29438"/>
    <lineage>
        <taxon>Bacteria</taxon>
        <taxon>Pseudomonadati</taxon>
        <taxon>Pseudomonadota</taxon>
        <taxon>Gammaproteobacteria</taxon>
        <taxon>Pseudomonadales</taxon>
        <taxon>Pseudomonadaceae</taxon>
        <taxon>Pseudomonas</taxon>
    </lineage>
</organism>
<proteinExistence type="predicted"/>
<evidence type="ECO:0000313" key="2">
    <source>
        <dbReference type="Proteomes" id="UP000054513"/>
    </source>
</evidence>
<name>A0AAW3M7Y5_PSESS</name>
<protein>
    <submittedName>
        <fullName evidence="1">Uncharacterized protein</fullName>
    </submittedName>
</protein>
<comment type="caution">
    <text evidence="1">The sequence shown here is derived from an EMBL/GenBank/DDBJ whole genome shotgun (WGS) entry which is preliminary data.</text>
</comment>
<dbReference type="EMBL" id="LKCI01000001">
    <property type="protein sequence ID" value="KTC62392.1"/>
    <property type="molecule type" value="Genomic_DNA"/>
</dbReference>
<reference evidence="1 2" key="1">
    <citation type="submission" date="2015-09" db="EMBL/GenBank/DDBJ databases">
        <title>Genome sequence of ICMP 19499.</title>
        <authorList>
            <person name="Visnovsky S.B."/>
            <person name="Lu A."/>
            <person name="Panda P."/>
            <person name="Pitman A.R."/>
        </authorList>
    </citation>
    <scope>NUCLEOTIDE SEQUENCE [LARGE SCALE GENOMIC DNA]</scope>
    <source>
        <strain evidence="1 2">ICMP 19499</strain>
    </source>
</reference>
<dbReference type="Proteomes" id="UP000054513">
    <property type="component" value="Unassembled WGS sequence"/>
</dbReference>
<dbReference type="AlphaFoldDB" id="A0AAW3M7Y5"/>
<sequence length="102" mass="11517">MNVLIESEEARKTKEKALVELNDKGVFYAEIVRGGLSLFVKLVISFDKKKYSVLASRLKPITKVHSLSPRFVDGFRVDNNMVSLKRLSEVSDEILCTLEVVS</sequence>
<gene>
    <name evidence="1" type="ORF">AO287_26370</name>
</gene>